<feature type="compositionally biased region" description="Basic and acidic residues" evidence="3">
    <location>
        <begin position="1"/>
        <end position="32"/>
    </location>
</feature>
<keyword evidence="4" id="KW-0812">Transmembrane</keyword>
<dbReference type="EnsemblBacteria" id="ABF42096">
    <property type="protein sequence ID" value="ABF42096"/>
    <property type="gene ID" value="Acid345_3095"/>
</dbReference>
<evidence type="ECO:0000313" key="7">
    <source>
        <dbReference type="Proteomes" id="UP000002432"/>
    </source>
</evidence>
<dbReference type="RefSeq" id="WP_011523895.1">
    <property type="nucleotide sequence ID" value="NC_008009.1"/>
</dbReference>
<dbReference type="PRINTS" id="PR01490">
    <property type="entry name" value="RTXTOXIND"/>
</dbReference>
<dbReference type="SUPFAM" id="SSF111369">
    <property type="entry name" value="HlyD-like secretion proteins"/>
    <property type="match status" value="3"/>
</dbReference>
<dbReference type="GO" id="GO:0030313">
    <property type="term" value="C:cell envelope"/>
    <property type="evidence" value="ECO:0007669"/>
    <property type="project" value="UniProtKB-SubCell"/>
</dbReference>
<gene>
    <name evidence="6" type="ordered locus">Acid345_3095</name>
</gene>
<evidence type="ECO:0000256" key="3">
    <source>
        <dbReference type="SAM" id="MobiDB-lite"/>
    </source>
</evidence>
<feature type="region of interest" description="Disordered" evidence="3">
    <location>
        <begin position="1"/>
        <end position="33"/>
    </location>
</feature>
<sequence>MPEVKNQELEKPKSAREEEHHDPETERPERPRSFFQRNPAARWIFLLVLIALIVGAVFVWRYYTVRESTDDAQIDGHLTPISSRVSGTVVTLNVTDNQVVNAGDLIVQLDPKDYEVALSRVKADLGDAIATAEGARTSVPITTISTGGSLDTAKANLAASKKDVDAASARVVEAQANYDKLSKDLERAKMLVQKDEISRQQYDSAVAAEQAAKATVDAAQAQFAASQSHVAQAQAQLQTAGTAPQQVLVSRSRVGSAEAQVQRQQAAVNQAQLNLGYTAVRAPANGIISNRTVEVGQTVSPGQPLAALIDLDDVWVTANFKEDQLKKMKIGQKVKIHVDAFDKDFDGHLDSFAGASGARFSLLPPENATGNYVKVVQRLPVKIVFEKGQDPQHMLRPGLSVVPTVLTDSK</sequence>
<keyword evidence="4" id="KW-1133">Transmembrane helix</keyword>
<accession>Q1IM04</accession>
<feature type="domain" description="Multidrug resistance protein MdtA-like barrel-sandwich hybrid" evidence="5">
    <location>
        <begin position="81"/>
        <end position="309"/>
    </location>
</feature>
<dbReference type="Pfam" id="PF25917">
    <property type="entry name" value="BSH_RND"/>
    <property type="match status" value="1"/>
</dbReference>
<dbReference type="Gene3D" id="2.40.50.100">
    <property type="match status" value="1"/>
</dbReference>
<reference evidence="6 7" key="1">
    <citation type="journal article" date="2009" name="Appl. Environ. Microbiol.">
        <title>Three genomes from the phylum Acidobacteria provide insight into the lifestyles of these microorganisms in soils.</title>
        <authorList>
            <person name="Ward N.L."/>
            <person name="Challacombe J.F."/>
            <person name="Janssen P.H."/>
            <person name="Henrissat B."/>
            <person name="Coutinho P.M."/>
            <person name="Wu M."/>
            <person name="Xie G."/>
            <person name="Haft D.H."/>
            <person name="Sait M."/>
            <person name="Badger J."/>
            <person name="Barabote R.D."/>
            <person name="Bradley B."/>
            <person name="Brettin T.S."/>
            <person name="Brinkac L.M."/>
            <person name="Bruce D."/>
            <person name="Creasy T."/>
            <person name="Daugherty S.C."/>
            <person name="Davidsen T.M."/>
            <person name="DeBoy R.T."/>
            <person name="Detter J.C."/>
            <person name="Dodson R.J."/>
            <person name="Durkin A.S."/>
            <person name="Ganapathy A."/>
            <person name="Gwinn-Giglio M."/>
            <person name="Han C.S."/>
            <person name="Khouri H."/>
            <person name="Kiss H."/>
            <person name="Kothari S.P."/>
            <person name="Madupu R."/>
            <person name="Nelson K.E."/>
            <person name="Nelson W.C."/>
            <person name="Paulsen I."/>
            <person name="Penn K."/>
            <person name="Ren Q."/>
            <person name="Rosovitz M.J."/>
            <person name="Selengut J.D."/>
            <person name="Shrivastava S."/>
            <person name="Sullivan S.A."/>
            <person name="Tapia R."/>
            <person name="Thompson L.S."/>
            <person name="Watkins K.L."/>
            <person name="Yang Q."/>
            <person name="Yu C."/>
            <person name="Zafar N."/>
            <person name="Zhou L."/>
            <person name="Kuske C.R."/>
        </authorList>
    </citation>
    <scope>NUCLEOTIDE SEQUENCE [LARGE SCALE GENOMIC DNA]</scope>
    <source>
        <strain evidence="6 7">Ellin345</strain>
    </source>
</reference>
<dbReference type="KEGG" id="aba:Acid345_3095"/>
<dbReference type="InterPro" id="IPR050739">
    <property type="entry name" value="MFP"/>
</dbReference>
<comment type="subcellular location">
    <subcellularLocation>
        <location evidence="1">Cell envelope</location>
    </subcellularLocation>
</comment>
<evidence type="ECO:0000256" key="4">
    <source>
        <dbReference type="SAM" id="Phobius"/>
    </source>
</evidence>
<dbReference type="EMBL" id="CP000360">
    <property type="protein sequence ID" value="ABF42096.1"/>
    <property type="molecule type" value="Genomic_DNA"/>
</dbReference>
<dbReference type="HOGENOM" id="CLU_018816_15_1_0"/>
<feature type="coiled-coil region" evidence="2">
    <location>
        <begin position="150"/>
        <end position="191"/>
    </location>
</feature>
<dbReference type="Gene3D" id="1.10.287.470">
    <property type="entry name" value="Helix hairpin bin"/>
    <property type="match status" value="1"/>
</dbReference>
<organism evidence="6 7">
    <name type="scientific">Koribacter versatilis (strain Ellin345)</name>
    <dbReference type="NCBI Taxonomy" id="204669"/>
    <lineage>
        <taxon>Bacteria</taxon>
        <taxon>Pseudomonadati</taxon>
        <taxon>Acidobacteriota</taxon>
        <taxon>Terriglobia</taxon>
        <taxon>Terriglobales</taxon>
        <taxon>Candidatus Korobacteraceae</taxon>
        <taxon>Candidatus Korobacter</taxon>
    </lineage>
</organism>
<feature type="transmembrane region" description="Helical" evidence="4">
    <location>
        <begin position="40"/>
        <end position="63"/>
    </location>
</feature>
<evidence type="ECO:0000259" key="5">
    <source>
        <dbReference type="Pfam" id="PF25917"/>
    </source>
</evidence>
<protein>
    <submittedName>
        <fullName evidence="6">Secretion protein HlyD</fullName>
    </submittedName>
</protein>
<dbReference type="Proteomes" id="UP000002432">
    <property type="component" value="Chromosome"/>
</dbReference>
<dbReference type="OrthoDB" id="9811754at2"/>
<name>Q1IM04_KORVE</name>
<evidence type="ECO:0000256" key="2">
    <source>
        <dbReference type="SAM" id="Coils"/>
    </source>
</evidence>
<keyword evidence="4" id="KW-0472">Membrane</keyword>
<proteinExistence type="predicted"/>
<dbReference type="InterPro" id="IPR058625">
    <property type="entry name" value="MdtA-like_BSH"/>
</dbReference>
<dbReference type="AlphaFoldDB" id="Q1IM04"/>
<dbReference type="eggNOG" id="COG1566">
    <property type="taxonomic scope" value="Bacteria"/>
</dbReference>
<evidence type="ECO:0000256" key="1">
    <source>
        <dbReference type="ARBA" id="ARBA00004196"/>
    </source>
</evidence>
<keyword evidence="7" id="KW-1185">Reference proteome</keyword>
<evidence type="ECO:0000313" key="6">
    <source>
        <dbReference type="EMBL" id="ABF42096.1"/>
    </source>
</evidence>
<dbReference type="GO" id="GO:0055085">
    <property type="term" value="P:transmembrane transport"/>
    <property type="evidence" value="ECO:0007669"/>
    <property type="project" value="InterPro"/>
</dbReference>
<dbReference type="Gene3D" id="2.40.30.170">
    <property type="match status" value="1"/>
</dbReference>
<dbReference type="PANTHER" id="PTHR30386">
    <property type="entry name" value="MEMBRANE FUSION SUBUNIT OF EMRAB-TOLC MULTIDRUG EFFLUX PUMP"/>
    <property type="match status" value="1"/>
</dbReference>
<keyword evidence="2" id="KW-0175">Coiled coil</keyword>
<dbReference type="PANTHER" id="PTHR30386:SF19">
    <property type="entry name" value="MULTIDRUG EXPORT PROTEIN EMRA-RELATED"/>
    <property type="match status" value="1"/>
</dbReference>
<dbReference type="STRING" id="204669.Acid345_3095"/>